<evidence type="ECO:0000313" key="3">
    <source>
        <dbReference type="EMBL" id="RIW15167.1"/>
    </source>
</evidence>
<dbReference type="InterPro" id="IPR047187">
    <property type="entry name" value="SF1_C_Upf1"/>
</dbReference>
<dbReference type="Pfam" id="PF13195">
    <property type="entry name" value="DUF4011"/>
    <property type="match status" value="1"/>
</dbReference>
<dbReference type="InterPro" id="IPR027417">
    <property type="entry name" value="P-loop_NTPase"/>
</dbReference>
<gene>
    <name evidence="3" type="ORF">D0X99_12040</name>
</gene>
<reference evidence="3 4" key="1">
    <citation type="submission" date="2018-09" db="EMBL/GenBank/DDBJ databases">
        <authorList>
            <person name="Wang X."/>
            <person name="Du Z."/>
        </authorList>
    </citation>
    <scope>NUCLEOTIDE SEQUENCE [LARGE SCALE GENOMIC DNA]</scope>
    <source>
        <strain evidence="3 4">N3</strain>
    </source>
</reference>
<accession>A0A418PRE6</accession>
<dbReference type="SUPFAM" id="SSF52540">
    <property type="entry name" value="P-loop containing nucleoside triphosphate hydrolases"/>
    <property type="match status" value="1"/>
</dbReference>
<dbReference type="CDD" id="cd18808">
    <property type="entry name" value="SF1_C_Upf1"/>
    <property type="match status" value="1"/>
</dbReference>
<dbReference type="Pfam" id="PF13086">
    <property type="entry name" value="AAA_11"/>
    <property type="match status" value="2"/>
</dbReference>
<dbReference type="Gene3D" id="3.40.50.300">
    <property type="entry name" value="P-loop containing nucleotide triphosphate hydrolases"/>
    <property type="match status" value="3"/>
</dbReference>
<dbReference type="InterPro" id="IPR025103">
    <property type="entry name" value="DUF4011"/>
</dbReference>
<dbReference type="InterPro" id="IPR041677">
    <property type="entry name" value="DNA2/NAM7_AAA_11"/>
</dbReference>
<comment type="caution">
    <text evidence="3">The sequence shown here is derived from an EMBL/GenBank/DDBJ whole genome shotgun (WGS) entry which is preliminary data.</text>
</comment>
<dbReference type="InterPro" id="IPR041679">
    <property type="entry name" value="DNA2/NAM7-like_C"/>
</dbReference>
<keyword evidence="4" id="KW-1185">Reference proteome</keyword>
<feature type="domain" description="DNA2/NAM7 helicase-like C-terminal" evidence="2">
    <location>
        <begin position="1002"/>
        <end position="1172"/>
    </location>
</feature>
<evidence type="ECO:0000313" key="4">
    <source>
        <dbReference type="Proteomes" id="UP000283522"/>
    </source>
</evidence>
<dbReference type="RefSeq" id="WP_119478072.1">
    <property type="nucleotide sequence ID" value="NZ_QXML01000005.1"/>
</dbReference>
<evidence type="ECO:0000259" key="2">
    <source>
        <dbReference type="Pfam" id="PF13087"/>
    </source>
</evidence>
<dbReference type="InterPro" id="IPR045055">
    <property type="entry name" value="DNA2/NAM7-like"/>
</dbReference>
<proteinExistence type="predicted"/>
<evidence type="ECO:0000259" key="1">
    <source>
        <dbReference type="Pfam" id="PF13086"/>
    </source>
</evidence>
<feature type="domain" description="DNA2/NAM7 helicase helicase" evidence="1">
    <location>
        <begin position="287"/>
        <end position="357"/>
    </location>
</feature>
<dbReference type="GO" id="GO:0004386">
    <property type="term" value="F:helicase activity"/>
    <property type="evidence" value="ECO:0007669"/>
    <property type="project" value="InterPro"/>
</dbReference>
<dbReference type="PANTHER" id="PTHR10887">
    <property type="entry name" value="DNA2/NAM7 HELICASE FAMILY"/>
    <property type="match status" value="1"/>
</dbReference>
<protein>
    <submittedName>
        <fullName evidence="3">DUF4011 domain-containing protein</fullName>
    </submittedName>
</protein>
<name>A0A418PRE6_9BACT</name>
<sequence length="1306" mass="150668">MADSIFQTYLNRLTDLSSKNRSLYLAKLEGTGLMDVRNFDFLNGEPAFEIIRKLIQKKIQFPLIPEVDPRMGETNQLSKSLSRIAFQDQLTQEETGEQSLFLAWPFVEGKLINGQILRAPILMIPISLVRKNGDWILKPQNPWQWNPAFLLAYRHAYGNGLDMDLLDSALQEGSDDSTEFRTQLSKILSENFSLQLSSTIFEDQITPFPNSQVNLDQSRFEDGRLVLKTYAVLGQFAQKGNFLFREYEELISQHGELSLEELFLRYFDSDENLPIPREEQLFPVFSLDASQESVLVKVRQGRSLVVEGPPGTGKSQLIANLVSDFIARGKKVLVVSQKRAALDVVFDRMAKAGFGDFLALMHDFRADQRLLFEKLRIQIDAIDSYQEQNRGIDSIQLEREISQLSRTISILSEKFEGLRKALYEVKPAGIPVKAMYLQAKIGSPAVNASAQLLKLDFDQSLEFEKKFRVFHAYHQQFKDSFWESRLTFADVEPANFGRILQSLSEIEEFRNSIPSQIDFKKGLELVHSLLNSDALVNAIFLLKKSLSHLPNPKESLALTFQPKEIKKLAKIQDWLGKTVQETSLLKLKLSDDLTLLINLISELGILLPRSRSFFGKIISRWTRSKFPLSFQALAENGLKFDFDALSTLEKEAKIRIRLQEEFRDLPIIDFFELGQFSPDSIQLQLDRINRILYWIRDWKAIPEIHELGDWQNLDLQAFDFRLSEIFNWAKGFEISSRSWKLWLSQRQILDVLREGLTPLFLDRELILTQAFSELIAFDRFRREWGTEHLELAKEIETQFPGHDIESKISAFRNGWYLAWIGDLERRNPVLSEAGSLKLSHEMDELKTAILEKRKISRHMAQLRLREQVSSQLEVNRLGNRVTYRELHHQVSKKRLRWSVRKLVEELETEVFRLLPCWLASPETVSALFPMKQAFDLVIFDEASQCQVERGLPAMLRGKQVVVAGDSRQLRPSDFYQVKWESEEEGMEYEAESLLELSGHFFEKQQLKGHYRSADPGLIHFSNSHFYNDQLETLPDYQTVKLGRTPFSWEKTEGIWENQVNKTEADAVVERVKIIQHSFPNDSIGIVTGNYFQMELIREKLWNAGFQDGDIKVRNIENVQGDEFDQVILSLGYAPNREGKLITNFGLLGKAGAENRLNVAITRARKNMHVISSIEPEDFRPGQIQNPGLALLREFLGFVKTQSKQRDIPSPEAKAKGYEVDWSLKNWLLLLDSNYSKEIPSSVMDLVKRDLEGNQAAVLTDDQRFFSSPSAKAALAYHPILLEEKGWKWEWKWSRSSLFYTLLLSIY</sequence>
<organism evidence="3 4">
    <name type="scientific">Algoriphagus lacus</name>
    <dbReference type="NCBI Taxonomy" id="2056311"/>
    <lineage>
        <taxon>Bacteria</taxon>
        <taxon>Pseudomonadati</taxon>
        <taxon>Bacteroidota</taxon>
        <taxon>Cytophagia</taxon>
        <taxon>Cytophagales</taxon>
        <taxon>Cyclobacteriaceae</taxon>
        <taxon>Algoriphagus</taxon>
    </lineage>
</organism>
<dbReference type="EMBL" id="QXML01000005">
    <property type="protein sequence ID" value="RIW15167.1"/>
    <property type="molecule type" value="Genomic_DNA"/>
</dbReference>
<dbReference type="Proteomes" id="UP000283522">
    <property type="component" value="Unassembled WGS sequence"/>
</dbReference>
<dbReference type="OrthoDB" id="9757917at2"/>
<feature type="domain" description="DNA2/NAM7 helicase helicase" evidence="1">
    <location>
        <begin position="879"/>
        <end position="971"/>
    </location>
</feature>
<dbReference type="Pfam" id="PF13087">
    <property type="entry name" value="AAA_12"/>
    <property type="match status" value="1"/>
</dbReference>